<accession>A0A1G1XT63</accession>
<feature type="transmembrane region" description="Helical" evidence="1">
    <location>
        <begin position="36"/>
        <end position="60"/>
    </location>
</feature>
<reference evidence="2 3" key="1">
    <citation type="journal article" date="2016" name="Nat. Commun.">
        <title>Thousands of microbial genomes shed light on interconnected biogeochemical processes in an aquifer system.</title>
        <authorList>
            <person name="Anantharaman K."/>
            <person name="Brown C.T."/>
            <person name="Hug L.A."/>
            <person name="Sharon I."/>
            <person name="Castelle C.J."/>
            <person name="Probst A.J."/>
            <person name="Thomas B.C."/>
            <person name="Singh A."/>
            <person name="Wilkins M.J."/>
            <person name="Karaoz U."/>
            <person name="Brodie E.L."/>
            <person name="Williams K.H."/>
            <person name="Hubbard S.S."/>
            <person name="Banfield J.F."/>
        </authorList>
    </citation>
    <scope>NUCLEOTIDE SEQUENCE [LARGE SCALE GENOMIC DNA]</scope>
</reference>
<evidence type="ECO:0000313" key="2">
    <source>
        <dbReference type="EMBL" id="OGY42816.1"/>
    </source>
</evidence>
<evidence type="ECO:0000313" key="3">
    <source>
        <dbReference type="Proteomes" id="UP000176260"/>
    </source>
</evidence>
<name>A0A1G1XT63_9BACT</name>
<dbReference type="Proteomes" id="UP000176260">
    <property type="component" value="Unassembled WGS sequence"/>
</dbReference>
<dbReference type="AlphaFoldDB" id="A0A1G1XT63"/>
<protein>
    <submittedName>
        <fullName evidence="2">Uncharacterized protein</fullName>
    </submittedName>
</protein>
<sequence>MIEISLYIFLILYGAALALFVIFALINIYHLFRFGFLSFFSFFVTFLFLAGVILILFITYELGAKIDWSQTFII</sequence>
<gene>
    <name evidence="2" type="ORF">A2Y67_03785</name>
</gene>
<comment type="caution">
    <text evidence="2">The sequence shown here is derived from an EMBL/GenBank/DDBJ whole genome shotgun (WGS) entry which is preliminary data.</text>
</comment>
<proteinExistence type="predicted"/>
<keyword evidence="1" id="KW-1133">Transmembrane helix</keyword>
<feature type="transmembrane region" description="Helical" evidence="1">
    <location>
        <begin position="6"/>
        <end position="29"/>
    </location>
</feature>
<evidence type="ECO:0000256" key="1">
    <source>
        <dbReference type="SAM" id="Phobius"/>
    </source>
</evidence>
<keyword evidence="1" id="KW-0812">Transmembrane</keyword>
<keyword evidence="1" id="KW-0472">Membrane</keyword>
<dbReference type="EMBL" id="MHIA01000006">
    <property type="protein sequence ID" value="OGY42816.1"/>
    <property type="molecule type" value="Genomic_DNA"/>
</dbReference>
<organism evidence="2 3">
    <name type="scientific">Candidatus Buchananbacteria bacterium RBG_13_39_9</name>
    <dbReference type="NCBI Taxonomy" id="1797531"/>
    <lineage>
        <taxon>Bacteria</taxon>
        <taxon>Candidatus Buchananiibacteriota</taxon>
    </lineage>
</organism>